<dbReference type="AlphaFoldDB" id="D1CI69"/>
<dbReference type="InterPro" id="IPR039376">
    <property type="entry name" value="Ferritin_CCC1_N"/>
</dbReference>
<keyword evidence="7" id="KW-1185">Reference proteome</keyword>
<gene>
    <name evidence="6" type="ordered locus">Tter_2551</name>
</gene>
<evidence type="ECO:0000256" key="2">
    <source>
        <dbReference type="ARBA" id="ARBA00022692"/>
    </source>
</evidence>
<evidence type="ECO:0000256" key="3">
    <source>
        <dbReference type="ARBA" id="ARBA00022989"/>
    </source>
</evidence>
<organism evidence="6 7">
    <name type="scientific">Thermobaculum terrenum (strain ATCC BAA-798 / CCMEE 7001 / YNP1)</name>
    <dbReference type="NCBI Taxonomy" id="525904"/>
    <lineage>
        <taxon>Bacteria</taxon>
        <taxon>Bacillati</taxon>
        <taxon>Chloroflexota</taxon>
        <taxon>Chloroflexia</taxon>
        <taxon>Candidatus Thermobaculales</taxon>
        <taxon>Candidatus Thermobaculaceae</taxon>
        <taxon>Thermobaculum</taxon>
    </lineage>
</organism>
<evidence type="ECO:0000313" key="7">
    <source>
        <dbReference type="Proteomes" id="UP000000323"/>
    </source>
</evidence>
<dbReference type="KEGG" id="ttr:Tter_2551"/>
<comment type="subcellular location">
    <subcellularLocation>
        <location evidence="1">Endomembrane system</location>
        <topology evidence="1">Multi-pass membrane protein</topology>
    </subcellularLocation>
</comment>
<keyword evidence="3 5" id="KW-1133">Transmembrane helix</keyword>
<proteinExistence type="predicted"/>
<evidence type="ECO:0008006" key="8">
    <source>
        <dbReference type="Google" id="ProtNLM"/>
    </source>
</evidence>
<keyword evidence="4 5" id="KW-0472">Membrane</keyword>
<evidence type="ECO:0000256" key="5">
    <source>
        <dbReference type="SAM" id="Phobius"/>
    </source>
</evidence>
<feature type="transmembrane region" description="Helical" evidence="5">
    <location>
        <begin position="313"/>
        <end position="336"/>
    </location>
</feature>
<dbReference type="CDD" id="cd01044">
    <property type="entry name" value="Ferritin_CCC1_N"/>
    <property type="match status" value="1"/>
</dbReference>
<feature type="transmembrane region" description="Helical" evidence="5">
    <location>
        <begin position="283"/>
        <end position="307"/>
    </location>
</feature>
<dbReference type="eggNOG" id="COG1814">
    <property type="taxonomic scope" value="Bacteria"/>
</dbReference>
<reference evidence="7" key="1">
    <citation type="journal article" date="2010" name="Stand. Genomic Sci.">
        <title>Complete genome sequence of 'Thermobaculum terrenum' type strain (YNP1).</title>
        <authorList>
            <person name="Kiss H."/>
            <person name="Cleland D."/>
            <person name="Lapidus A."/>
            <person name="Lucas S."/>
            <person name="Glavina Del Rio T."/>
            <person name="Nolan M."/>
            <person name="Tice H."/>
            <person name="Han C."/>
            <person name="Goodwin L."/>
            <person name="Pitluck S."/>
            <person name="Liolios K."/>
            <person name="Ivanova N."/>
            <person name="Mavromatis K."/>
            <person name="Ovchinnikova G."/>
            <person name="Pati A."/>
            <person name="Chen A."/>
            <person name="Palaniappan K."/>
            <person name="Land M."/>
            <person name="Hauser L."/>
            <person name="Chang Y."/>
            <person name="Jeffries C."/>
            <person name="Lu M."/>
            <person name="Brettin T."/>
            <person name="Detter J."/>
            <person name="Goker M."/>
            <person name="Tindall B."/>
            <person name="Beck B."/>
            <person name="McDermott T."/>
            <person name="Woyke T."/>
            <person name="Bristow J."/>
            <person name="Eisen J."/>
            <person name="Markowitz V."/>
            <person name="Hugenholtz P."/>
            <person name="Kyrpides N."/>
            <person name="Klenk H."/>
            <person name="Cheng J."/>
        </authorList>
    </citation>
    <scope>NUCLEOTIDE SEQUENCE [LARGE SCALE GENOMIC DNA]</scope>
    <source>
        <strain evidence="7">ATCC BAA-798 / YNP1</strain>
    </source>
</reference>
<feature type="transmembrane region" description="Helical" evidence="5">
    <location>
        <begin position="348"/>
        <end position="369"/>
    </location>
</feature>
<dbReference type="GO" id="GO:0030026">
    <property type="term" value="P:intracellular manganese ion homeostasis"/>
    <property type="evidence" value="ECO:0007669"/>
    <property type="project" value="InterPro"/>
</dbReference>
<dbReference type="EMBL" id="CP001826">
    <property type="protein sequence ID" value="ACZ43440.1"/>
    <property type="molecule type" value="Genomic_DNA"/>
</dbReference>
<evidence type="ECO:0000256" key="4">
    <source>
        <dbReference type="ARBA" id="ARBA00023136"/>
    </source>
</evidence>
<keyword evidence="2 5" id="KW-0812">Transmembrane</keyword>
<dbReference type="GO" id="GO:0012505">
    <property type="term" value="C:endomembrane system"/>
    <property type="evidence" value="ECO:0007669"/>
    <property type="project" value="UniProtKB-SubCell"/>
</dbReference>
<evidence type="ECO:0000313" key="6">
    <source>
        <dbReference type="EMBL" id="ACZ43440.1"/>
    </source>
</evidence>
<dbReference type="eggNOG" id="COG1633">
    <property type="taxonomic scope" value="Bacteria"/>
</dbReference>
<accession>D1CI69</accession>
<dbReference type="HOGENOM" id="CLU_038957_1_1_0"/>
<protein>
    <recommendedName>
        <fullName evidence="8">Rubrerythrin diiron-binding domain-containing protein</fullName>
    </recommendedName>
</protein>
<dbReference type="STRING" id="525904.Tter_2551"/>
<name>D1CI69_THET1</name>
<sequence>MAQEVERYRHNWQDEVDSAALYRALSRAERNQQLAEVYRRLADTEQAHAEFWARKLQAAGVPVPPARPGWRTRVLMRLAYWLGPQAVLPTIADMERADSHGYSGQVETIGTGMSGEELSHARILRTISAGGLQGPALAQLEGRHRAAGGNALRAAVLGANDGLVSNLSLVMGVAGAELSGRSILITGLAGLLAGAGSMAMGEWLSVQSARELYQRQIQIEAAELREIPQEEEEELRLIYQAKGLPEQEARDLASRLLADQGAALDTLSREELGIDPEELGGSAWVAAGTSFFLFALGAIVPVVPFMWLSGIMAVGASLVLSTLALFLIGAAITLLTGRNAAHSGLRQVLIGLAAALLTYGVGRLIGVTISG</sequence>
<dbReference type="InterPro" id="IPR008217">
    <property type="entry name" value="Ccc1_fam"/>
</dbReference>
<dbReference type="PANTHER" id="PTHR31851">
    <property type="entry name" value="FE(2+)/MN(2+) TRANSPORTER PCL1"/>
    <property type="match status" value="1"/>
</dbReference>
<dbReference type="SUPFAM" id="SSF47240">
    <property type="entry name" value="Ferritin-like"/>
    <property type="match status" value="1"/>
</dbReference>
<dbReference type="GO" id="GO:0005384">
    <property type="term" value="F:manganese ion transmembrane transporter activity"/>
    <property type="evidence" value="ECO:0007669"/>
    <property type="project" value="InterPro"/>
</dbReference>
<dbReference type="Proteomes" id="UP000000323">
    <property type="component" value="Chromosome 2"/>
</dbReference>
<evidence type="ECO:0000256" key="1">
    <source>
        <dbReference type="ARBA" id="ARBA00004127"/>
    </source>
</evidence>
<dbReference type="InterPro" id="IPR009078">
    <property type="entry name" value="Ferritin-like_SF"/>
</dbReference>
<dbReference type="Pfam" id="PF01988">
    <property type="entry name" value="VIT1"/>
    <property type="match status" value="1"/>
</dbReference>